<dbReference type="AlphaFoldDB" id="A0A0N4Z5M1"/>
<dbReference type="InterPro" id="IPR052782">
    <property type="entry name" value="Oocyte-zygote_transition_reg"/>
</dbReference>
<evidence type="ECO:0000259" key="3">
    <source>
        <dbReference type="PROSITE" id="PS50055"/>
    </source>
</evidence>
<reference evidence="5" key="1">
    <citation type="submission" date="2017-02" db="UniProtKB">
        <authorList>
            <consortium name="WormBaseParasite"/>
        </authorList>
    </citation>
    <scope>IDENTIFICATION</scope>
</reference>
<evidence type="ECO:0000256" key="2">
    <source>
        <dbReference type="SAM" id="SignalP"/>
    </source>
</evidence>
<accession>A0A0N4Z5M1</accession>
<proteinExistence type="predicted"/>
<feature type="domain" description="Tyrosine-protein phosphatase" evidence="3">
    <location>
        <begin position="483"/>
        <end position="729"/>
    </location>
</feature>
<keyword evidence="1" id="KW-0472">Membrane</keyword>
<feature type="signal peptide" evidence="2">
    <location>
        <begin position="1"/>
        <end position="19"/>
    </location>
</feature>
<dbReference type="PROSITE" id="PS50055">
    <property type="entry name" value="TYR_PHOSPHATASE_PTP"/>
    <property type="match status" value="2"/>
</dbReference>
<dbReference type="SMART" id="SM00194">
    <property type="entry name" value="PTPc"/>
    <property type="match status" value="1"/>
</dbReference>
<keyword evidence="1" id="KW-1133">Transmembrane helix</keyword>
<evidence type="ECO:0000313" key="5">
    <source>
        <dbReference type="WBParaSite" id="PTRK_0000240800.1"/>
    </source>
</evidence>
<keyword evidence="4" id="KW-1185">Reference proteome</keyword>
<keyword evidence="1" id="KW-0812">Transmembrane</keyword>
<dbReference type="Proteomes" id="UP000038045">
    <property type="component" value="Unplaced"/>
</dbReference>
<feature type="chain" id="PRO_5005891151" evidence="2">
    <location>
        <begin position="20"/>
        <end position="759"/>
    </location>
</feature>
<dbReference type="WBParaSite" id="PTRK_0000240800.1">
    <property type="protein sequence ID" value="PTRK_0000240800.1"/>
    <property type="gene ID" value="PTRK_0000240800"/>
</dbReference>
<sequence length="759" mass="88992">MFLIRSLLLIFSWFQLCLFYYYDDIYNETEVPGNETTEVMLKSDDIGHPRIRRNSIAFVGIIACAFLIVAIILSIVVLMVQQRKNRAHTIKGAEDFENKNIKLFSKSLEHKSFDGIMNLNNMDLTSFTTIETSKNVSLRMNHGFVNPDYNDIKKIAFAIGSNPDEDTLFNIKISLLTNREYHIAENPFDYQSNEFWKEIFKRNISLIFSFKSPYSFLLQPQYDPNWIFDLKETDDFQFSKIEEHKYMNTSIFYTKLSIKNVKLKTKHQVKIFYIADWDINTPPQSLEYFISLYNLISTNSGRNPLLLHSTYHPDSRISLYVAFAYIVESLSKYDEEINPIGILQSAKKTGHCSIMDGNDFGFLICAIFEYFSKKEIWEESKRIRKFKNEYARDGKIFNKKVMSIGMKYRNILHYVSRLLCDQKIVSYYGVVDKFCMYDEKVLSRKCSNFYRFLHSQLLGFIKVNGAVSDDGGEESMYYRKFIRYIDVPCYDEGSVMDIDKSNFNDYVGNFVHGNKFIYETANDSFRKFIICQSPMEDSFEEFISILYKENVCVLVIMDDYDDMVDNDNKFKFVPGININEPIKDYLPLSDNEIVYGKYKVKLCGYLSIYNKRISSAEYSIEKEDSLPIVFKVIKIKSFIKSVVYESATDFVSICRMIIEYDSKKCIFIQDHSGVSNSCIVALIIHMIDMVDERYAFDPISSFINLRQSRYMALRYDYQFLFAILVIVEYFSREISSFDSSIYRGVKEKLLYNIESLINN</sequence>
<evidence type="ECO:0000313" key="4">
    <source>
        <dbReference type="Proteomes" id="UP000038045"/>
    </source>
</evidence>
<protein>
    <submittedName>
        <fullName evidence="5">Tyrosine-protein phosphatase domain-containing protein</fullName>
    </submittedName>
</protein>
<dbReference type="Pfam" id="PF00102">
    <property type="entry name" value="Y_phosphatase"/>
    <property type="match status" value="2"/>
</dbReference>
<evidence type="ECO:0000256" key="1">
    <source>
        <dbReference type="SAM" id="Phobius"/>
    </source>
</evidence>
<dbReference type="InterPro" id="IPR029021">
    <property type="entry name" value="Prot-tyrosine_phosphatase-like"/>
</dbReference>
<dbReference type="Gene3D" id="3.90.190.10">
    <property type="entry name" value="Protein tyrosine phosphatase superfamily"/>
    <property type="match status" value="2"/>
</dbReference>
<dbReference type="InterPro" id="IPR000242">
    <property type="entry name" value="PTP_cat"/>
</dbReference>
<feature type="domain" description="Tyrosine-protein phosphatase" evidence="3">
    <location>
        <begin position="149"/>
        <end position="370"/>
    </location>
</feature>
<keyword evidence="2" id="KW-0732">Signal</keyword>
<name>A0A0N4Z5M1_PARTI</name>
<dbReference type="PANTHER" id="PTHR46163">
    <property type="entry name" value="TYROSINE-PROTEIN PHOSPHATASE-RELATED"/>
    <property type="match status" value="1"/>
</dbReference>
<feature type="transmembrane region" description="Helical" evidence="1">
    <location>
        <begin position="56"/>
        <end position="80"/>
    </location>
</feature>
<organism evidence="4 5">
    <name type="scientific">Parastrongyloides trichosuri</name>
    <name type="common">Possum-specific nematode worm</name>
    <dbReference type="NCBI Taxonomy" id="131310"/>
    <lineage>
        <taxon>Eukaryota</taxon>
        <taxon>Metazoa</taxon>
        <taxon>Ecdysozoa</taxon>
        <taxon>Nematoda</taxon>
        <taxon>Chromadorea</taxon>
        <taxon>Rhabditida</taxon>
        <taxon>Tylenchina</taxon>
        <taxon>Panagrolaimomorpha</taxon>
        <taxon>Strongyloidoidea</taxon>
        <taxon>Strongyloididae</taxon>
        <taxon>Parastrongyloides</taxon>
    </lineage>
</organism>
<dbReference type="GO" id="GO:0004725">
    <property type="term" value="F:protein tyrosine phosphatase activity"/>
    <property type="evidence" value="ECO:0007669"/>
    <property type="project" value="InterPro"/>
</dbReference>
<dbReference type="SUPFAM" id="SSF52799">
    <property type="entry name" value="(Phosphotyrosine protein) phosphatases II"/>
    <property type="match status" value="2"/>
</dbReference>